<dbReference type="SUPFAM" id="SSF57610">
    <property type="entry name" value="Thyroglobulin type-1 domain"/>
    <property type="match status" value="3"/>
</dbReference>
<dbReference type="PANTHER" id="PTHR12352">
    <property type="entry name" value="SECRETED MODULAR CALCIUM-BINDING PROTEIN"/>
    <property type="match status" value="1"/>
</dbReference>
<keyword evidence="4" id="KW-1015">Disulfide bond</keyword>
<proteinExistence type="predicted"/>
<dbReference type="Pfam" id="PF00086">
    <property type="entry name" value="Thyroglobulin_1"/>
    <property type="match status" value="3"/>
</dbReference>
<dbReference type="CDD" id="cd00191">
    <property type="entry name" value="TY"/>
    <property type="match status" value="1"/>
</dbReference>
<dbReference type="VEuPathDB" id="VectorBase:ISCW018725"/>
<dbReference type="GO" id="GO:0005576">
    <property type="term" value="C:extracellular region"/>
    <property type="evidence" value="ECO:0007669"/>
    <property type="project" value="UniProtKB-SubCell"/>
</dbReference>
<keyword evidence="6" id="KW-0732">Signal</keyword>
<dbReference type="VEuPathDB" id="VectorBase:ISCI018725"/>
<dbReference type="InterPro" id="IPR036857">
    <property type="entry name" value="Thyroglobulin_1_sf"/>
</dbReference>
<dbReference type="VEuPathDB" id="VectorBase:ISCP_010052"/>
<evidence type="ECO:0000256" key="1">
    <source>
        <dbReference type="ARBA" id="ARBA00004613"/>
    </source>
</evidence>
<keyword evidence="3" id="KW-0677">Repeat</keyword>
<feature type="signal peptide" evidence="6">
    <location>
        <begin position="1"/>
        <end position="29"/>
    </location>
</feature>
<dbReference type="InterPro" id="IPR000716">
    <property type="entry name" value="Thyroglobulin_1"/>
</dbReference>
<sequence length="447" mass="50357">MRSMAALVLALGTWILCCDVVSTSQGVSASDVMRVLFTKDVCERTFCLPVENCEKGFVLTSGCCPVCQAILTENQTCWTMAVTFDGTPTGRCEEGLSCKQGICTRDEKQDHNSCEERRELRLQLKKENLIAEEAWVPTCDARGGYEAKQCKSNKCVCVDEKGAPIFGQAELSRAENMTCACSRQMTARKRQRRSDWMAGPQIHCDSRGNYEELQCEGELCYCADPMTGKPTGHLVLIQQISLLPCYDAERYAGGYLTICEREMTRVRSLVHQFSQKGQTLVGLEMNRCDIDGGYARVQCGRSESCACSNNQGVSLKSYAYEQKTGALKEMSCSRETSQLKLNCAVIARRSRDCAIDEDYRIRGYAKLPSWTCDQYGNFRHVQWLLDRYYCLEEDGSVLQSFEKKKITKDEDIARQCALSDFDIYCQAEKFKNTTTCEDLFPSSLEAF</sequence>
<dbReference type="SMART" id="SM00211">
    <property type="entry name" value="TY"/>
    <property type="match status" value="2"/>
</dbReference>
<dbReference type="Gene3D" id="4.10.800.10">
    <property type="entry name" value="Thyroglobulin type-1"/>
    <property type="match status" value="3"/>
</dbReference>
<dbReference type="PROSITE" id="PS51162">
    <property type="entry name" value="THYROGLOBULIN_1_2"/>
    <property type="match status" value="2"/>
</dbReference>
<dbReference type="OrthoDB" id="6409105at2759"/>
<dbReference type="PANTHER" id="PTHR12352:SF3">
    <property type="entry name" value="NIDOGEN-2"/>
    <property type="match status" value="1"/>
</dbReference>
<organism evidence="8">
    <name type="scientific">Ixodes scapularis</name>
    <name type="common">Black-legged tick</name>
    <name type="synonym">Deer tick</name>
    <dbReference type="NCBI Taxonomy" id="6945"/>
    <lineage>
        <taxon>Eukaryota</taxon>
        <taxon>Metazoa</taxon>
        <taxon>Ecdysozoa</taxon>
        <taxon>Arthropoda</taxon>
        <taxon>Chelicerata</taxon>
        <taxon>Arachnida</taxon>
        <taxon>Acari</taxon>
        <taxon>Parasitiformes</taxon>
        <taxon>Ixodida</taxon>
        <taxon>Ixodoidea</taxon>
        <taxon>Ixodidae</taxon>
        <taxon>Ixodinae</taxon>
        <taxon>Ixodes</taxon>
    </lineage>
</organism>
<comment type="caution">
    <text evidence="5">Lacks conserved residue(s) required for the propagation of feature annotation.</text>
</comment>
<evidence type="ECO:0000256" key="3">
    <source>
        <dbReference type="ARBA" id="ARBA00022737"/>
    </source>
</evidence>
<protein>
    <submittedName>
        <fullName evidence="8">Putative thyroglobulin type i repeat protein</fullName>
    </submittedName>
</protein>
<dbReference type="InterPro" id="IPR053741">
    <property type="entry name" value="Ser_Fungal_Prot_Inhib_sf"/>
</dbReference>
<dbReference type="EMBL" id="GHJT01002392">
    <property type="protein sequence ID" value="MOY36363.1"/>
    <property type="molecule type" value="Transcribed_RNA"/>
</dbReference>
<evidence type="ECO:0000256" key="2">
    <source>
        <dbReference type="ARBA" id="ARBA00022525"/>
    </source>
</evidence>
<feature type="domain" description="Thyroglobulin type-1" evidence="7">
    <location>
        <begin position="111"/>
        <end position="179"/>
    </location>
</feature>
<evidence type="ECO:0000313" key="8">
    <source>
        <dbReference type="EMBL" id="MOY36363.1"/>
    </source>
</evidence>
<name>A0A4D5RGT1_IXOSC</name>
<evidence type="ECO:0000256" key="4">
    <source>
        <dbReference type="ARBA" id="ARBA00023157"/>
    </source>
</evidence>
<evidence type="ECO:0000256" key="6">
    <source>
        <dbReference type="SAM" id="SignalP"/>
    </source>
</evidence>
<dbReference type="AlphaFoldDB" id="A0A4D5RGT1"/>
<keyword evidence="2" id="KW-0964">Secreted</keyword>
<feature type="domain" description="Thyroglobulin type-1" evidence="7">
    <location>
        <begin position="256"/>
        <end position="332"/>
    </location>
</feature>
<evidence type="ECO:0000256" key="5">
    <source>
        <dbReference type="PROSITE-ProRule" id="PRU00500"/>
    </source>
</evidence>
<accession>A0A4D5RGT1</accession>
<dbReference type="Gene3D" id="2.10.80.20">
    <property type="match status" value="1"/>
</dbReference>
<feature type="chain" id="PRO_5020030144" evidence="6">
    <location>
        <begin position="30"/>
        <end position="447"/>
    </location>
</feature>
<dbReference type="InterPro" id="IPR051950">
    <property type="entry name" value="Dev_reg/Prot_inhib"/>
</dbReference>
<evidence type="ECO:0000259" key="7">
    <source>
        <dbReference type="PROSITE" id="PS51162"/>
    </source>
</evidence>
<comment type="subcellular location">
    <subcellularLocation>
        <location evidence="1">Secreted</location>
    </subcellularLocation>
</comment>
<reference evidence="8" key="1">
    <citation type="submission" date="2019-04" db="EMBL/GenBank/DDBJ databases">
        <title>An insight into the mialome of Ixodes scapularis.</title>
        <authorList>
            <person name="Ribeiro J.M."/>
            <person name="Mather T.N."/>
            <person name="Karim S."/>
        </authorList>
    </citation>
    <scope>NUCLEOTIDE SEQUENCE</scope>
</reference>